<accession>A0A4P9Y6B1</accession>
<feature type="transmembrane region" description="Helical" evidence="1">
    <location>
        <begin position="72"/>
        <end position="93"/>
    </location>
</feature>
<feature type="transmembrane region" description="Helical" evidence="1">
    <location>
        <begin position="220"/>
        <end position="241"/>
    </location>
</feature>
<dbReference type="AlphaFoldDB" id="A0A4P9Y6B1"/>
<dbReference type="Gene3D" id="1.10.167.10">
    <property type="entry name" value="Regulator of G-protein Signalling 4, domain 2"/>
    <property type="match status" value="1"/>
</dbReference>
<evidence type="ECO:0000256" key="1">
    <source>
        <dbReference type="SAM" id="Phobius"/>
    </source>
</evidence>
<keyword evidence="1" id="KW-0472">Membrane</keyword>
<feature type="transmembrane region" description="Helical" evidence="1">
    <location>
        <begin position="6"/>
        <end position="28"/>
    </location>
</feature>
<feature type="domain" description="RGS" evidence="2">
    <location>
        <begin position="310"/>
        <end position="445"/>
    </location>
</feature>
<dbReference type="Proteomes" id="UP000267251">
    <property type="component" value="Unassembled WGS sequence"/>
</dbReference>
<keyword evidence="1" id="KW-1133">Transmembrane helix</keyword>
<dbReference type="SUPFAM" id="SSF48097">
    <property type="entry name" value="Regulator of G-protein signaling, RGS"/>
    <property type="match status" value="1"/>
</dbReference>
<reference evidence="4" key="1">
    <citation type="journal article" date="2018" name="Nat. Microbiol.">
        <title>Leveraging single-cell genomics to expand the fungal tree of life.</title>
        <authorList>
            <person name="Ahrendt S.R."/>
            <person name="Quandt C.A."/>
            <person name="Ciobanu D."/>
            <person name="Clum A."/>
            <person name="Salamov A."/>
            <person name="Andreopoulos B."/>
            <person name="Cheng J.F."/>
            <person name="Woyke T."/>
            <person name="Pelin A."/>
            <person name="Henrissat B."/>
            <person name="Reynolds N.K."/>
            <person name="Benny G.L."/>
            <person name="Smith M.E."/>
            <person name="James T.Y."/>
            <person name="Grigoriev I.V."/>
        </authorList>
    </citation>
    <scope>NUCLEOTIDE SEQUENCE [LARGE SCALE GENOMIC DNA]</scope>
</reference>
<keyword evidence="4" id="KW-1185">Reference proteome</keyword>
<evidence type="ECO:0000313" key="3">
    <source>
        <dbReference type="EMBL" id="RKP13370.1"/>
    </source>
</evidence>
<dbReference type="PROSITE" id="PS50132">
    <property type="entry name" value="RGS"/>
    <property type="match status" value="1"/>
</dbReference>
<proteinExistence type="predicted"/>
<dbReference type="OrthoDB" id="196547at2759"/>
<name>A0A4P9Y6B1_9FUNG</name>
<dbReference type="InterPro" id="IPR036305">
    <property type="entry name" value="RGS_sf"/>
</dbReference>
<dbReference type="InterPro" id="IPR044926">
    <property type="entry name" value="RGS_subdomain_2"/>
</dbReference>
<feature type="transmembrane region" description="Helical" evidence="1">
    <location>
        <begin position="270"/>
        <end position="292"/>
    </location>
</feature>
<keyword evidence="1" id="KW-0812">Transmembrane</keyword>
<feature type="transmembrane region" description="Helical" evidence="1">
    <location>
        <begin position="40"/>
        <end position="60"/>
    </location>
</feature>
<protein>
    <recommendedName>
        <fullName evidence="2">RGS domain-containing protein</fullName>
    </recommendedName>
</protein>
<sequence length="517" mass="59743">MPHGGLALWAVITILWCSIIMGIVLITYRYRHSPAATNRCSLLTLIILPAPLILLPWILYRPLVSTAPSCFFDLWCFFIGNSFIVTFNFCRFVRILHIYRIKEALLGSSQYGLSTPSDPESDRSIQLIPKAWNRLDRPIPHSPNPLVLETPYNIEYLSQEWKEAWWFRYRNLLTERSLVAIGFSIMLCVTLLVTLISVIHGPYPDQHWAIGQCMLDCPFWIAYIYSLIIKSILYPSSFLLLRKASDAYGIRPCFISAVIPNMPQKIRTSLFLTFFLLYLLNGVYSIYVLPLLDIIRARHHSNSATLTIESFHTMLKDPTNFHAFLHFSVWDLSVENPLFYRRYHQLVDRTAQLHRHLRTSTDSDILGEAGDVADKARSQLREDLTNIHATFLSPSSHYELNVPREMAQLVERHLAAGNYRLHILDDVLNEVTLLMFQHTYPRFIEQRGHIPSRERMADLRALASPDSHDGGEVRHLFDKEEERVILRDRRKDTSGTRDGIILFGWGNSVNAGQFHPR</sequence>
<dbReference type="InterPro" id="IPR016137">
    <property type="entry name" value="RGS"/>
</dbReference>
<dbReference type="EMBL" id="KZ988039">
    <property type="protein sequence ID" value="RKP13370.1"/>
    <property type="molecule type" value="Genomic_DNA"/>
</dbReference>
<dbReference type="Pfam" id="PF00615">
    <property type="entry name" value="RGS"/>
    <property type="match status" value="1"/>
</dbReference>
<feature type="transmembrane region" description="Helical" evidence="1">
    <location>
        <begin position="178"/>
        <end position="200"/>
    </location>
</feature>
<evidence type="ECO:0000259" key="2">
    <source>
        <dbReference type="PROSITE" id="PS50132"/>
    </source>
</evidence>
<evidence type="ECO:0000313" key="4">
    <source>
        <dbReference type="Proteomes" id="UP000267251"/>
    </source>
</evidence>
<organism evidence="3 4">
    <name type="scientific">Piptocephalis cylindrospora</name>
    <dbReference type="NCBI Taxonomy" id="1907219"/>
    <lineage>
        <taxon>Eukaryota</taxon>
        <taxon>Fungi</taxon>
        <taxon>Fungi incertae sedis</taxon>
        <taxon>Zoopagomycota</taxon>
        <taxon>Zoopagomycotina</taxon>
        <taxon>Zoopagomycetes</taxon>
        <taxon>Zoopagales</taxon>
        <taxon>Piptocephalidaceae</taxon>
        <taxon>Piptocephalis</taxon>
    </lineage>
</organism>
<gene>
    <name evidence="3" type="ORF">BJ684DRAFT_16223</name>
</gene>